<dbReference type="Gene3D" id="2.10.109.10">
    <property type="entry name" value="Umud Fragment, subunit A"/>
    <property type="match status" value="1"/>
</dbReference>
<dbReference type="GO" id="GO:0004252">
    <property type="term" value="F:serine-type endopeptidase activity"/>
    <property type="evidence" value="ECO:0007669"/>
    <property type="project" value="UniProtKB-EC"/>
</dbReference>
<sequence>MESFGERLRRLRENKNLTQEQLGKILNVKKSAISKYETDKISMNIESIKLLARYFDVPLSYLIDVDIDSIRTSSKIPFLGRVHTGTNMLAVDNIESYLAIPEYLSADFVLKVSGDSMIGAGILNGDLALCRLSAKPQPGQIIAVIQQNMTEEFSEIFLRYYFNEAGQPVLKSANPDYPDIDYQTNAYSSVGKLSAIIRLQTPDYEVYTEYLNIKNNEEWLGVIEAASEYGLSPQDILASVNIQAKILKKMKTP</sequence>
<dbReference type="SMART" id="SM00530">
    <property type="entry name" value="HTH_XRE"/>
    <property type="match status" value="1"/>
</dbReference>
<dbReference type="Pfam" id="PF00717">
    <property type="entry name" value="Peptidase_S24"/>
    <property type="match status" value="1"/>
</dbReference>
<dbReference type="InterPro" id="IPR010982">
    <property type="entry name" value="Lambda_DNA-bd_dom_sf"/>
</dbReference>
<dbReference type="CDD" id="cd06529">
    <property type="entry name" value="S24_LexA-like"/>
    <property type="match status" value="1"/>
</dbReference>
<dbReference type="AlphaFoldDB" id="A0A0W8E3K7"/>
<dbReference type="Pfam" id="PF01381">
    <property type="entry name" value="HTH_3"/>
    <property type="match status" value="1"/>
</dbReference>
<dbReference type="InterPro" id="IPR015927">
    <property type="entry name" value="Peptidase_S24_S26A/B/C"/>
</dbReference>
<gene>
    <name evidence="2" type="ORF">ASZ90_019303</name>
</gene>
<name>A0A0W8E3K7_9ZZZZ</name>
<dbReference type="CDD" id="cd00093">
    <property type="entry name" value="HTH_XRE"/>
    <property type="match status" value="1"/>
</dbReference>
<keyword evidence="2" id="KW-0378">Hydrolase</keyword>
<dbReference type="EC" id="3.4.21.88" evidence="2"/>
<dbReference type="PANTHER" id="PTHR33516:SF2">
    <property type="entry name" value="LEXA REPRESSOR-RELATED"/>
    <property type="match status" value="1"/>
</dbReference>
<evidence type="ECO:0000259" key="1">
    <source>
        <dbReference type="PROSITE" id="PS50943"/>
    </source>
</evidence>
<dbReference type="InterPro" id="IPR036286">
    <property type="entry name" value="LexA/Signal_pep-like_sf"/>
</dbReference>
<dbReference type="PANTHER" id="PTHR33516">
    <property type="entry name" value="LEXA REPRESSOR"/>
    <property type="match status" value="1"/>
</dbReference>
<keyword evidence="2" id="KW-0645">Protease</keyword>
<dbReference type="SUPFAM" id="SSF47413">
    <property type="entry name" value="lambda repressor-like DNA-binding domains"/>
    <property type="match status" value="1"/>
</dbReference>
<dbReference type="InterPro" id="IPR001387">
    <property type="entry name" value="Cro/C1-type_HTH"/>
</dbReference>
<dbReference type="EMBL" id="LNQE01001888">
    <property type="protein sequence ID" value="KUG03204.1"/>
    <property type="molecule type" value="Genomic_DNA"/>
</dbReference>
<reference evidence="2" key="1">
    <citation type="journal article" date="2015" name="Proc. Natl. Acad. Sci. U.S.A.">
        <title>Networks of energetic and metabolic interactions define dynamics in microbial communities.</title>
        <authorList>
            <person name="Embree M."/>
            <person name="Liu J.K."/>
            <person name="Al-Bassam M.M."/>
            <person name="Zengler K."/>
        </authorList>
    </citation>
    <scope>NUCLEOTIDE SEQUENCE</scope>
</reference>
<feature type="domain" description="HTH cro/C1-type" evidence="1">
    <location>
        <begin position="8"/>
        <end position="62"/>
    </location>
</feature>
<proteinExistence type="predicted"/>
<protein>
    <submittedName>
        <fullName evidence="2">Sos-response repressor and protease lexa</fullName>
        <ecNumber evidence="2">3.4.21.88</ecNumber>
    </submittedName>
</protein>
<dbReference type="GO" id="GO:0006508">
    <property type="term" value="P:proteolysis"/>
    <property type="evidence" value="ECO:0007669"/>
    <property type="project" value="UniProtKB-KW"/>
</dbReference>
<dbReference type="InterPro" id="IPR050077">
    <property type="entry name" value="LexA_repressor"/>
</dbReference>
<evidence type="ECO:0000313" key="2">
    <source>
        <dbReference type="EMBL" id="KUG03204.1"/>
    </source>
</evidence>
<dbReference type="PROSITE" id="PS50943">
    <property type="entry name" value="HTH_CROC1"/>
    <property type="match status" value="1"/>
</dbReference>
<dbReference type="GO" id="GO:0003677">
    <property type="term" value="F:DNA binding"/>
    <property type="evidence" value="ECO:0007669"/>
    <property type="project" value="InterPro"/>
</dbReference>
<dbReference type="SUPFAM" id="SSF51306">
    <property type="entry name" value="LexA/Signal peptidase"/>
    <property type="match status" value="1"/>
</dbReference>
<dbReference type="Gene3D" id="1.10.260.40">
    <property type="entry name" value="lambda repressor-like DNA-binding domains"/>
    <property type="match status" value="1"/>
</dbReference>
<dbReference type="InterPro" id="IPR039418">
    <property type="entry name" value="LexA-like"/>
</dbReference>
<organism evidence="2">
    <name type="scientific">hydrocarbon metagenome</name>
    <dbReference type="NCBI Taxonomy" id="938273"/>
    <lineage>
        <taxon>unclassified sequences</taxon>
        <taxon>metagenomes</taxon>
        <taxon>ecological metagenomes</taxon>
    </lineage>
</organism>
<accession>A0A0W8E3K7</accession>
<comment type="caution">
    <text evidence="2">The sequence shown here is derived from an EMBL/GenBank/DDBJ whole genome shotgun (WGS) entry which is preliminary data.</text>
</comment>